<comment type="caution">
    <text evidence="1">The sequence shown here is derived from an EMBL/GenBank/DDBJ whole genome shotgun (WGS) entry which is preliminary data.</text>
</comment>
<feature type="non-terminal residue" evidence="1">
    <location>
        <position position="1"/>
    </location>
</feature>
<proteinExistence type="predicted"/>
<name>A0A5J4TEF2_9EUKA</name>
<protein>
    <submittedName>
        <fullName evidence="1">Uncharacterized protein</fullName>
    </submittedName>
</protein>
<feature type="non-terminal residue" evidence="1">
    <location>
        <position position="151"/>
    </location>
</feature>
<sequence length="151" mass="17434">EINLLHLLATELRKDVFAKLIGARCPAPDDTRWLIYYNIARWILSRAEAIQAIIGEEYHSFISHIHLLCIALQPLAALISYFESDSSQACYVIIMCYQALRYYNDIAKNMTEFKEGNWRNVIECIADNLEQRFFEGNNGCIYAMLYSITPA</sequence>
<reference evidence="1 2" key="1">
    <citation type="submission" date="2019-03" db="EMBL/GenBank/DDBJ databases">
        <title>Single cell metagenomics reveals metabolic interactions within the superorganism composed of flagellate Streblomastix strix and complex community of Bacteroidetes bacteria on its surface.</title>
        <authorList>
            <person name="Treitli S.C."/>
            <person name="Kolisko M."/>
            <person name="Husnik F."/>
            <person name="Keeling P."/>
            <person name="Hampl V."/>
        </authorList>
    </citation>
    <scope>NUCLEOTIDE SEQUENCE [LARGE SCALE GENOMIC DNA]</scope>
    <source>
        <strain evidence="1">ST1C</strain>
    </source>
</reference>
<evidence type="ECO:0000313" key="1">
    <source>
        <dbReference type="EMBL" id="KAA6356598.1"/>
    </source>
</evidence>
<dbReference type="AlphaFoldDB" id="A0A5J4TEF2"/>
<dbReference type="InterPro" id="IPR012337">
    <property type="entry name" value="RNaseH-like_sf"/>
</dbReference>
<evidence type="ECO:0000313" key="2">
    <source>
        <dbReference type="Proteomes" id="UP000324800"/>
    </source>
</evidence>
<dbReference type="EMBL" id="SNRW01032722">
    <property type="protein sequence ID" value="KAA6356598.1"/>
    <property type="molecule type" value="Genomic_DNA"/>
</dbReference>
<organism evidence="1 2">
    <name type="scientific">Streblomastix strix</name>
    <dbReference type="NCBI Taxonomy" id="222440"/>
    <lineage>
        <taxon>Eukaryota</taxon>
        <taxon>Metamonada</taxon>
        <taxon>Preaxostyla</taxon>
        <taxon>Oxymonadida</taxon>
        <taxon>Streblomastigidae</taxon>
        <taxon>Streblomastix</taxon>
    </lineage>
</organism>
<gene>
    <name evidence="1" type="ORF">EZS28_047875</name>
</gene>
<dbReference type="SUPFAM" id="SSF53098">
    <property type="entry name" value="Ribonuclease H-like"/>
    <property type="match status" value="1"/>
</dbReference>
<accession>A0A5J4TEF2</accession>
<dbReference type="Proteomes" id="UP000324800">
    <property type="component" value="Unassembled WGS sequence"/>
</dbReference>